<protein>
    <submittedName>
        <fullName evidence="1">Uncharacterized protein</fullName>
    </submittedName>
</protein>
<gene>
    <name evidence="1" type="ORF">MRATA1EN22A_LOCUS24809</name>
</gene>
<organism evidence="1 2">
    <name type="scientific">Rangifer tarandus platyrhynchus</name>
    <name type="common">Svalbard reindeer</name>
    <dbReference type="NCBI Taxonomy" id="3082113"/>
    <lineage>
        <taxon>Eukaryota</taxon>
        <taxon>Metazoa</taxon>
        <taxon>Chordata</taxon>
        <taxon>Craniata</taxon>
        <taxon>Vertebrata</taxon>
        <taxon>Euteleostomi</taxon>
        <taxon>Mammalia</taxon>
        <taxon>Eutheria</taxon>
        <taxon>Laurasiatheria</taxon>
        <taxon>Artiodactyla</taxon>
        <taxon>Ruminantia</taxon>
        <taxon>Pecora</taxon>
        <taxon>Cervidae</taxon>
        <taxon>Odocoileinae</taxon>
        <taxon>Rangifer</taxon>
    </lineage>
</organism>
<name>A0AC59ZYV0_RANTA</name>
<dbReference type="Proteomes" id="UP001162501">
    <property type="component" value="Chromosome 6"/>
</dbReference>
<reference evidence="1" key="2">
    <citation type="submission" date="2025-03" db="EMBL/GenBank/DDBJ databases">
        <authorList>
            <consortium name="ELIXIR-Norway"/>
            <consortium name="Elixir Norway"/>
        </authorList>
    </citation>
    <scope>NUCLEOTIDE SEQUENCE</scope>
</reference>
<dbReference type="EMBL" id="OX596090">
    <property type="protein sequence ID" value="CAN0536614.1"/>
    <property type="molecule type" value="Genomic_DNA"/>
</dbReference>
<accession>A0AC59ZYV0</accession>
<evidence type="ECO:0000313" key="1">
    <source>
        <dbReference type="EMBL" id="CAN0536614.1"/>
    </source>
</evidence>
<proteinExistence type="predicted"/>
<reference evidence="1" key="1">
    <citation type="submission" date="2023-05" db="EMBL/GenBank/DDBJ databases">
        <authorList>
            <consortium name="ELIXIR-Norway"/>
        </authorList>
    </citation>
    <scope>NUCLEOTIDE SEQUENCE</scope>
</reference>
<sequence length="106" mass="11703">MQGKGSHDCTCCVPVVSLAFLSTVRRWGSCSCCWYSFPLSLPALPLLSVISLLGHFLTINLVFAFLELLPAASFGIHNAHQSVADHTLFVSVIFMQYFFLSSIFNL</sequence>
<evidence type="ECO:0000313" key="2">
    <source>
        <dbReference type="Proteomes" id="UP001162501"/>
    </source>
</evidence>